<dbReference type="PANTHER" id="PTHR20772:SF2">
    <property type="entry name" value="PROTEIN FMP42"/>
    <property type="match status" value="1"/>
</dbReference>
<keyword evidence="3" id="KW-0813">Transport</keyword>
<evidence type="ECO:0000256" key="3">
    <source>
        <dbReference type="ARBA" id="ARBA00022448"/>
    </source>
</evidence>
<feature type="transmembrane region" description="Helical" evidence="7">
    <location>
        <begin position="155"/>
        <end position="177"/>
    </location>
</feature>
<feature type="transmembrane region" description="Helical" evidence="7">
    <location>
        <begin position="419"/>
        <end position="441"/>
    </location>
</feature>
<keyword evidence="6 7" id="KW-0472">Membrane</keyword>
<evidence type="ECO:0000256" key="4">
    <source>
        <dbReference type="ARBA" id="ARBA00022692"/>
    </source>
</evidence>
<evidence type="ECO:0000256" key="5">
    <source>
        <dbReference type="ARBA" id="ARBA00022989"/>
    </source>
</evidence>
<dbReference type="PANTHER" id="PTHR20772">
    <property type="entry name" value="PROTEIN FMP42"/>
    <property type="match status" value="1"/>
</dbReference>
<dbReference type="InterPro" id="IPR036259">
    <property type="entry name" value="MFS_trans_sf"/>
</dbReference>
<evidence type="ECO:0000313" key="9">
    <source>
        <dbReference type="Proteomes" id="UP001377567"/>
    </source>
</evidence>
<organism evidence="8 9">
    <name type="scientific">Maudiozyma humilis</name>
    <name type="common">Sour dough yeast</name>
    <name type="synonym">Kazachstania humilis</name>
    <dbReference type="NCBI Taxonomy" id="51915"/>
    <lineage>
        <taxon>Eukaryota</taxon>
        <taxon>Fungi</taxon>
        <taxon>Dikarya</taxon>
        <taxon>Ascomycota</taxon>
        <taxon>Saccharomycotina</taxon>
        <taxon>Saccharomycetes</taxon>
        <taxon>Saccharomycetales</taxon>
        <taxon>Saccharomycetaceae</taxon>
        <taxon>Maudiozyma</taxon>
    </lineage>
</organism>
<feature type="transmembrane region" description="Helical" evidence="7">
    <location>
        <begin position="12"/>
        <end position="32"/>
    </location>
</feature>
<evidence type="ECO:0000256" key="7">
    <source>
        <dbReference type="SAM" id="Phobius"/>
    </source>
</evidence>
<dbReference type="EMBL" id="BTGD01000010">
    <property type="protein sequence ID" value="GMM56942.1"/>
    <property type="molecule type" value="Genomic_DNA"/>
</dbReference>
<dbReference type="Proteomes" id="UP001377567">
    <property type="component" value="Unassembled WGS sequence"/>
</dbReference>
<feature type="transmembrane region" description="Helical" evidence="7">
    <location>
        <begin position="392"/>
        <end position="412"/>
    </location>
</feature>
<keyword evidence="4 7" id="KW-0812">Transmembrane</keyword>
<feature type="transmembrane region" description="Helical" evidence="7">
    <location>
        <begin position="94"/>
        <end position="114"/>
    </location>
</feature>
<comment type="caution">
    <text evidence="8">The sequence shown here is derived from an EMBL/GenBank/DDBJ whole genome shotgun (WGS) entry which is preliminary data.</text>
</comment>
<dbReference type="AlphaFoldDB" id="A0AAV5S011"/>
<evidence type="ECO:0000256" key="2">
    <source>
        <dbReference type="ARBA" id="ARBA00006595"/>
    </source>
</evidence>
<name>A0AAV5S011_MAUHU</name>
<sequence length="501" mass="55139">MSERKVLHYAQIVCACIWCLLASGIIFGFAALKPVLVQEGVYSEYCQGTSTQSELELCEAQDMKLNSMFTISAGVTNVMALPVGWILDTKGPRVCGIIGSAVLFVGAFMFTIASSLRSVIDPYLCGYIMLAIGGPFVFISCFQLANCFPGKSGTILALLTGSFDTSSALFLLYRIIYQKGDGSMTLAKFFSVYLLIPCFILGCQLTIMPRESYKTLGTVAKLATEELDENGEVIRDPQEAAAIPADEPSTELENVDGLPLLGRRKSALEVTAEERLKDSSGGVFGVLHGNTVKEQLMSPWFYLMLLFAAIIMVRTNYFIATIRTQEEFLLGDKDQSVKMNHIFDILLPIGGVFAIPFIGMILDSMTTVNVIAFLTALTVSIGYLGVIRESFILNLLGIVLFVLCRPFYYTVVSDYCSKVFGFVTFGTVYGVLTCTCGIVSLTQSFLDMVTHEWEDMDPRPVNYFLVNTTLVIGISLWVYVKRHIKNISSSEEIERSDAVNA</sequence>
<dbReference type="InterPro" id="IPR052599">
    <property type="entry name" value="SLC43A_AATransporter"/>
</dbReference>
<feature type="transmembrane region" description="Helical" evidence="7">
    <location>
        <begin position="69"/>
        <end position="87"/>
    </location>
</feature>
<proteinExistence type="inferred from homology"/>
<feature type="transmembrane region" description="Helical" evidence="7">
    <location>
        <begin position="189"/>
        <end position="207"/>
    </location>
</feature>
<protein>
    <submittedName>
        <fullName evidence="8">Fmp42 protein</fullName>
    </submittedName>
</protein>
<dbReference type="SUPFAM" id="SSF103473">
    <property type="entry name" value="MFS general substrate transporter"/>
    <property type="match status" value="1"/>
</dbReference>
<comment type="similarity">
    <text evidence="2">Belongs to the SLC43A transporter (TC 2.A.1.44) family.</text>
</comment>
<feature type="transmembrane region" description="Helical" evidence="7">
    <location>
        <begin position="126"/>
        <end position="148"/>
    </location>
</feature>
<accession>A0AAV5S011</accession>
<keyword evidence="9" id="KW-1185">Reference proteome</keyword>
<feature type="transmembrane region" description="Helical" evidence="7">
    <location>
        <begin position="342"/>
        <end position="361"/>
    </location>
</feature>
<feature type="transmembrane region" description="Helical" evidence="7">
    <location>
        <begin position="300"/>
        <end position="322"/>
    </location>
</feature>
<dbReference type="Gene3D" id="1.20.1250.20">
    <property type="entry name" value="MFS general substrate transporter like domains"/>
    <property type="match status" value="1"/>
</dbReference>
<dbReference type="PROSITE" id="PS51257">
    <property type="entry name" value="PROKAR_LIPOPROTEIN"/>
    <property type="match status" value="1"/>
</dbReference>
<feature type="transmembrane region" description="Helical" evidence="7">
    <location>
        <begin position="461"/>
        <end position="480"/>
    </location>
</feature>
<gene>
    <name evidence="8" type="ORF">DAKH74_035580</name>
</gene>
<comment type="subcellular location">
    <subcellularLocation>
        <location evidence="1">Membrane</location>
        <topology evidence="1">Multi-pass membrane protein</topology>
    </subcellularLocation>
</comment>
<evidence type="ECO:0000256" key="1">
    <source>
        <dbReference type="ARBA" id="ARBA00004141"/>
    </source>
</evidence>
<evidence type="ECO:0000256" key="6">
    <source>
        <dbReference type="ARBA" id="ARBA00023136"/>
    </source>
</evidence>
<reference evidence="8 9" key="1">
    <citation type="journal article" date="2023" name="Elife">
        <title>Identification of key yeast species and microbe-microbe interactions impacting larval growth of Drosophila in the wild.</title>
        <authorList>
            <person name="Mure A."/>
            <person name="Sugiura Y."/>
            <person name="Maeda R."/>
            <person name="Honda K."/>
            <person name="Sakurai N."/>
            <person name="Takahashi Y."/>
            <person name="Watada M."/>
            <person name="Katoh T."/>
            <person name="Gotoh A."/>
            <person name="Gotoh Y."/>
            <person name="Taniguchi I."/>
            <person name="Nakamura K."/>
            <person name="Hayashi T."/>
            <person name="Katayama T."/>
            <person name="Uemura T."/>
            <person name="Hattori Y."/>
        </authorList>
    </citation>
    <scope>NUCLEOTIDE SEQUENCE [LARGE SCALE GENOMIC DNA]</scope>
    <source>
        <strain evidence="8 9">KH-74</strain>
    </source>
</reference>
<feature type="transmembrane region" description="Helical" evidence="7">
    <location>
        <begin position="368"/>
        <end position="386"/>
    </location>
</feature>
<dbReference type="GO" id="GO:0000329">
    <property type="term" value="C:fungal-type vacuole membrane"/>
    <property type="evidence" value="ECO:0007669"/>
    <property type="project" value="TreeGrafter"/>
</dbReference>
<evidence type="ECO:0000313" key="8">
    <source>
        <dbReference type="EMBL" id="GMM56942.1"/>
    </source>
</evidence>
<keyword evidence="5 7" id="KW-1133">Transmembrane helix</keyword>